<dbReference type="EMBL" id="ML179466">
    <property type="protein sequence ID" value="THU87054.1"/>
    <property type="molecule type" value="Genomic_DNA"/>
</dbReference>
<evidence type="ECO:0000313" key="1">
    <source>
        <dbReference type="EMBL" id="THU87054.1"/>
    </source>
</evidence>
<keyword evidence="2" id="KW-1185">Reference proteome</keyword>
<evidence type="ECO:0000313" key="2">
    <source>
        <dbReference type="Proteomes" id="UP000297245"/>
    </source>
</evidence>
<name>A0A4S8LDS5_DENBC</name>
<sequence length="122" mass="13733">LKSYQSIYTAITNYLYSSPLSGQIELLIASIQPNTIVPQAAIQHLLSMGRMHITSVNVFILPVLDPTYLQNNVDSETGSENARSTRYFFQFSTLNSFRVDQSANRNTSNSRLGFIHPLLIIH</sequence>
<dbReference type="Proteomes" id="UP000297245">
    <property type="component" value="Unassembled WGS sequence"/>
</dbReference>
<proteinExistence type="predicted"/>
<dbReference type="SUPFAM" id="SSF54373">
    <property type="entry name" value="FAD-linked reductases, C-terminal domain"/>
    <property type="match status" value="1"/>
</dbReference>
<accession>A0A4S8LDS5</accession>
<reference evidence="1 2" key="1">
    <citation type="journal article" date="2019" name="Nat. Ecol. Evol.">
        <title>Megaphylogeny resolves global patterns of mushroom evolution.</title>
        <authorList>
            <person name="Varga T."/>
            <person name="Krizsan K."/>
            <person name="Foldi C."/>
            <person name="Dima B."/>
            <person name="Sanchez-Garcia M."/>
            <person name="Sanchez-Ramirez S."/>
            <person name="Szollosi G.J."/>
            <person name="Szarkandi J.G."/>
            <person name="Papp V."/>
            <person name="Albert L."/>
            <person name="Andreopoulos W."/>
            <person name="Angelini C."/>
            <person name="Antonin V."/>
            <person name="Barry K.W."/>
            <person name="Bougher N.L."/>
            <person name="Buchanan P."/>
            <person name="Buyck B."/>
            <person name="Bense V."/>
            <person name="Catcheside P."/>
            <person name="Chovatia M."/>
            <person name="Cooper J."/>
            <person name="Damon W."/>
            <person name="Desjardin D."/>
            <person name="Finy P."/>
            <person name="Geml J."/>
            <person name="Haridas S."/>
            <person name="Hughes K."/>
            <person name="Justo A."/>
            <person name="Karasinski D."/>
            <person name="Kautmanova I."/>
            <person name="Kiss B."/>
            <person name="Kocsube S."/>
            <person name="Kotiranta H."/>
            <person name="LaButti K.M."/>
            <person name="Lechner B.E."/>
            <person name="Liimatainen K."/>
            <person name="Lipzen A."/>
            <person name="Lukacs Z."/>
            <person name="Mihaltcheva S."/>
            <person name="Morgado L.N."/>
            <person name="Niskanen T."/>
            <person name="Noordeloos M.E."/>
            <person name="Ohm R.A."/>
            <person name="Ortiz-Santana B."/>
            <person name="Ovrebo C."/>
            <person name="Racz N."/>
            <person name="Riley R."/>
            <person name="Savchenko A."/>
            <person name="Shiryaev A."/>
            <person name="Soop K."/>
            <person name="Spirin V."/>
            <person name="Szebenyi C."/>
            <person name="Tomsovsky M."/>
            <person name="Tulloss R.E."/>
            <person name="Uehling J."/>
            <person name="Grigoriev I.V."/>
            <person name="Vagvolgyi C."/>
            <person name="Papp T."/>
            <person name="Martin F.M."/>
            <person name="Miettinen O."/>
            <person name="Hibbett D.S."/>
            <person name="Nagy L.G."/>
        </authorList>
    </citation>
    <scope>NUCLEOTIDE SEQUENCE [LARGE SCALE GENOMIC DNA]</scope>
    <source>
        <strain evidence="1 2">CBS 962.96</strain>
    </source>
</reference>
<organism evidence="1 2">
    <name type="scientific">Dendrothele bispora (strain CBS 962.96)</name>
    <dbReference type="NCBI Taxonomy" id="1314807"/>
    <lineage>
        <taxon>Eukaryota</taxon>
        <taxon>Fungi</taxon>
        <taxon>Dikarya</taxon>
        <taxon>Basidiomycota</taxon>
        <taxon>Agaricomycotina</taxon>
        <taxon>Agaricomycetes</taxon>
        <taxon>Agaricomycetidae</taxon>
        <taxon>Agaricales</taxon>
        <taxon>Agaricales incertae sedis</taxon>
        <taxon>Dendrothele</taxon>
    </lineage>
</organism>
<feature type="non-terminal residue" evidence="1">
    <location>
        <position position="1"/>
    </location>
</feature>
<gene>
    <name evidence="1" type="ORF">K435DRAFT_921235</name>
</gene>
<dbReference type="InterPro" id="IPR036188">
    <property type="entry name" value="FAD/NAD-bd_sf"/>
</dbReference>
<dbReference type="Gene3D" id="3.50.50.60">
    <property type="entry name" value="FAD/NAD(P)-binding domain"/>
    <property type="match status" value="1"/>
</dbReference>
<dbReference type="AlphaFoldDB" id="A0A4S8LDS5"/>
<dbReference type="Gene3D" id="3.30.560.10">
    <property type="entry name" value="Glucose Oxidase, domain 3"/>
    <property type="match status" value="1"/>
</dbReference>
<protein>
    <submittedName>
        <fullName evidence="1">Uncharacterized protein</fullName>
    </submittedName>
</protein>